<sequence>MFLGLNMKHLQSSFIQLHMPIKCNLKKKAKCS</sequence>
<name>A0A0E9V7U7_ANGAN</name>
<reference evidence="1" key="2">
    <citation type="journal article" date="2015" name="Fish Shellfish Immunol.">
        <title>Early steps in the European eel (Anguilla anguilla)-Vibrio vulnificus interaction in the gills: Role of the RtxA13 toxin.</title>
        <authorList>
            <person name="Callol A."/>
            <person name="Pajuelo D."/>
            <person name="Ebbesson L."/>
            <person name="Teles M."/>
            <person name="MacKenzie S."/>
            <person name="Amaro C."/>
        </authorList>
    </citation>
    <scope>NUCLEOTIDE SEQUENCE</scope>
</reference>
<dbReference type="EMBL" id="GBXM01034455">
    <property type="protein sequence ID" value="JAH74122.1"/>
    <property type="molecule type" value="Transcribed_RNA"/>
</dbReference>
<dbReference type="AlphaFoldDB" id="A0A0E9V7U7"/>
<reference evidence="1" key="1">
    <citation type="submission" date="2014-11" db="EMBL/GenBank/DDBJ databases">
        <authorList>
            <person name="Amaro Gonzalez C."/>
        </authorList>
    </citation>
    <scope>NUCLEOTIDE SEQUENCE</scope>
</reference>
<organism evidence="1">
    <name type="scientific">Anguilla anguilla</name>
    <name type="common">European freshwater eel</name>
    <name type="synonym">Muraena anguilla</name>
    <dbReference type="NCBI Taxonomy" id="7936"/>
    <lineage>
        <taxon>Eukaryota</taxon>
        <taxon>Metazoa</taxon>
        <taxon>Chordata</taxon>
        <taxon>Craniata</taxon>
        <taxon>Vertebrata</taxon>
        <taxon>Euteleostomi</taxon>
        <taxon>Actinopterygii</taxon>
        <taxon>Neopterygii</taxon>
        <taxon>Teleostei</taxon>
        <taxon>Anguilliformes</taxon>
        <taxon>Anguillidae</taxon>
        <taxon>Anguilla</taxon>
    </lineage>
</organism>
<evidence type="ECO:0000313" key="1">
    <source>
        <dbReference type="EMBL" id="JAH74122.1"/>
    </source>
</evidence>
<proteinExistence type="predicted"/>
<protein>
    <submittedName>
        <fullName evidence="1">Uncharacterized protein</fullName>
    </submittedName>
</protein>
<accession>A0A0E9V7U7</accession>